<dbReference type="GO" id="GO:0006508">
    <property type="term" value="P:proteolysis"/>
    <property type="evidence" value="ECO:0007669"/>
    <property type="project" value="UniProtKB-KW"/>
</dbReference>
<keyword evidence="6" id="KW-0645">Protease</keyword>
<evidence type="ECO:0000259" key="16">
    <source>
        <dbReference type="Pfam" id="PF03717"/>
    </source>
</evidence>
<feature type="domain" description="Penicillin-binding protein transpeptidase" evidence="15">
    <location>
        <begin position="312"/>
        <end position="681"/>
    </location>
</feature>
<reference evidence="17 18" key="1">
    <citation type="submission" date="2019-06" db="EMBL/GenBank/DDBJ databases">
        <title>Sequencing the genomes of 1000 actinobacteria strains.</title>
        <authorList>
            <person name="Klenk H.-P."/>
        </authorList>
    </citation>
    <scope>NUCLEOTIDE SEQUENCE [LARGE SCALE GENOMIC DNA]</scope>
    <source>
        <strain evidence="17 18">DSM 12335</strain>
    </source>
</reference>
<evidence type="ECO:0000256" key="2">
    <source>
        <dbReference type="ARBA" id="ARBA00004236"/>
    </source>
</evidence>
<evidence type="ECO:0000256" key="12">
    <source>
        <dbReference type="ARBA" id="ARBA00023136"/>
    </source>
</evidence>
<keyword evidence="9" id="KW-0133">Cell shape</keyword>
<feature type="domain" description="Penicillin-binding protein dimerisation" evidence="16">
    <location>
        <begin position="81"/>
        <end position="265"/>
    </location>
</feature>
<evidence type="ECO:0000313" key="17">
    <source>
        <dbReference type="EMBL" id="TQL51661.1"/>
    </source>
</evidence>
<proteinExistence type="inferred from homology"/>
<feature type="transmembrane region" description="Helical" evidence="14">
    <location>
        <begin position="37"/>
        <end position="57"/>
    </location>
</feature>
<dbReference type="GO" id="GO:0008658">
    <property type="term" value="F:penicillin binding"/>
    <property type="evidence" value="ECO:0007669"/>
    <property type="project" value="InterPro"/>
</dbReference>
<evidence type="ECO:0000256" key="8">
    <source>
        <dbReference type="ARBA" id="ARBA00022801"/>
    </source>
</evidence>
<name>A0A542YUA7_9MICO</name>
<organism evidence="17 18">
    <name type="scientific">Ornithinicoccus hortensis</name>
    <dbReference type="NCBI Taxonomy" id="82346"/>
    <lineage>
        <taxon>Bacteria</taxon>
        <taxon>Bacillati</taxon>
        <taxon>Actinomycetota</taxon>
        <taxon>Actinomycetes</taxon>
        <taxon>Micrococcales</taxon>
        <taxon>Intrasporangiaceae</taxon>
        <taxon>Ornithinicoccus</taxon>
    </lineage>
</organism>
<dbReference type="GO" id="GO:0008360">
    <property type="term" value="P:regulation of cell shape"/>
    <property type="evidence" value="ECO:0007669"/>
    <property type="project" value="UniProtKB-KW"/>
</dbReference>
<dbReference type="OrthoDB" id="9789078at2"/>
<keyword evidence="4" id="KW-1003">Cell membrane</keyword>
<keyword evidence="13" id="KW-0961">Cell wall biogenesis/degradation</keyword>
<evidence type="ECO:0000259" key="15">
    <source>
        <dbReference type="Pfam" id="PF00905"/>
    </source>
</evidence>
<keyword evidence="7 14" id="KW-0812">Transmembrane</keyword>
<keyword evidence="11 14" id="KW-1133">Transmembrane helix</keyword>
<dbReference type="InterPro" id="IPR017790">
    <property type="entry name" value="Penicillin-binding_protein_2"/>
</dbReference>
<dbReference type="GO" id="GO:0071555">
    <property type="term" value="P:cell wall organization"/>
    <property type="evidence" value="ECO:0007669"/>
    <property type="project" value="UniProtKB-KW"/>
</dbReference>
<dbReference type="GO" id="GO:0071972">
    <property type="term" value="F:peptidoglycan L,D-transpeptidase activity"/>
    <property type="evidence" value="ECO:0007669"/>
    <property type="project" value="TreeGrafter"/>
</dbReference>
<dbReference type="AlphaFoldDB" id="A0A542YUA7"/>
<dbReference type="NCBIfam" id="TIGR03423">
    <property type="entry name" value="pbp2_mrdA"/>
    <property type="match status" value="1"/>
</dbReference>
<keyword evidence="18" id="KW-1185">Reference proteome</keyword>
<gene>
    <name evidence="17" type="ORF">FB467_2812</name>
</gene>
<evidence type="ECO:0000256" key="10">
    <source>
        <dbReference type="ARBA" id="ARBA00022984"/>
    </source>
</evidence>
<dbReference type="InterPro" id="IPR001460">
    <property type="entry name" value="PCN-bd_Tpept"/>
</dbReference>
<dbReference type="Pfam" id="PF00905">
    <property type="entry name" value="Transpeptidase"/>
    <property type="match status" value="1"/>
</dbReference>
<comment type="subcellular location">
    <subcellularLocation>
        <location evidence="2">Cell membrane</location>
    </subcellularLocation>
    <subcellularLocation>
        <location evidence="1">Membrane</location>
        <topology evidence="1">Single-pass membrane protein</topology>
    </subcellularLocation>
</comment>
<dbReference type="InterPro" id="IPR050515">
    <property type="entry name" value="Beta-lactam/transpept"/>
</dbReference>
<dbReference type="InterPro" id="IPR036138">
    <property type="entry name" value="PBP_dimer_sf"/>
</dbReference>
<dbReference type="GO" id="GO:0009252">
    <property type="term" value="P:peptidoglycan biosynthetic process"/>
    <property type="evidence" value="ECO:0007669"/>
    <property type="project" value="UniProtKB-KW"/>
</dbReference>
<keyword evidence="8" id="KW-0378">Hydrolase</keyword>
<sequence length="690" mass="72897">MTGDRVPRSRAGGRTPIRVPRPLAGPVLPRRRPGVGALWGLVVVVLCLIGILVGRLVQLQLVEHEVLAEEAAAVNTRVVTEPALRGRILAADGTPLVTNAASTVVTVDPEVLLESEDAGRALVESVADELDLPVESLWGRTLLCGTPDAPPVPACFSGSPYQPVPIAYDVDPVSALGVLERPEAFPGIEVTAVAVRDYPLAEVNAAHLLGYLGRPTAEEVDDEASVAAQDRVGRTGLEQAYDAQLRGTSGRTTVAVDPRGVVTGEVGHTDPVSGLDLVTYLDPEVQATVERVLAEGVATAREDGWPADSAAGVVLDVETGGVVAAASWPAYDPGIWTSGVTQAQYDELTDDSGGQPLVNRVIAGTYPPASTFKAVTLPAALRQGIDPEASYDCPGSVEIGGRTFTNFESAAHGALDLPGIIEVSCDTAFYTWAYDTWQDLGGLAQQSDLRDPYVLTAEDFRIGQPTGVDLAGESAGTLPSREWKRAYWEATREATCERAETGYPEEKDKDRREFLEQLAEENCVDGWQYRPGDAVNFSIGQGDIATTPLQIAVMYAAVANGGTLVQPRAAAEFRTRDGEVVEHVPTEEAGTLDVDPEALDILREGLEGVNVRGTGAEGFAGFDLAAYPVAGKTGSAESFGRKSTGWYASYGPTDDPRYAVVVVFEQGGIAGDVAVPAAREIWDVLAAKGE</sequence>
<accession>A0A542YUA7</accession>
<dbReference type="Gene3D" id="3.40.710.10">
    <property type="entry name" value="DD-peptidase/beta-lactamase superfamily"/>
    <property type="match status" value="1"/>
</dbReference>
<dbReference type="EMBL" id="VFOP01000001">
    <property type="protein sequence ID" value="TQL51661.1"/>
    <property type="molecule type" value="Genomic_DNA"/>
</dbReference>
<keyword evidence="12 14" id="KW-0472">Membrane</keyword>
<comment type="similarity">
    <text evidence="3">Belongs to the transpeptidase family.</text>
</comment>
<dbReference type="GO" id="GO:0005886">
    <property type="term" value="C:plasma membrane"/>
    <property type="evidence" value="ECO:0007669"/>
    <property type="project" value="UniProtKB-SubCell"/>
</dbReference>
<dbReference type="PANTHER" id="PTHR30627:SF2">
    <property type="entry name" value="PEPTIDOGLYCAN D,D-TRANSPEPTIDASE MRDA"/>
    <property type="match status" value="1"/>
</dbReference>
<dbReference type="Gene3D" id="3.90.1310.10">
    <property type="entry name" value="Penicillin-binding protein 2a (Domain 2)"/>
    <property type="match status" value="1"/>
</dbReference>
<dbReference type="PANTHER" id="PTHR30627">
    <property type="entry name" value="PEPTIDOGLYCAN D,D-TRANSPEPTIDASE"/>
    <property type="match status" value="1"/>
</dbReference>
<evidence type="ECO:0000256" key="9">
    <source>
        <dbReference type="ARBA" id="ARBA00022960"/>
    </source>
</evidence>
<evidence type="ECO:0000256" key="1">
    <source>
        <dbReference type="ARBA" id="ARBA00004167"/>
    </source>
</evidence>
<dbReference type="GO" id="GO:0009002">
    <property type="term" value="F:serine-type D-Ala-D-Ala carboxypeptidase activity"/>
    <property type="evidence" value="ECO:0007669"/>
    <property type="project" value="InterPro"/>
</dbReference>
<dbReference type="InterPro" id="IPR012338">
    <property type="entry name" value="Beta-lactam/transpept-like"/>
</dbReference>
<keyword evidence="5" id="KW-0997">Cell inner membrane</keyword>
<protein>
    <submittedName>
        <fullName evidence="17">Penicillin-binding protein 2</fullName>
    </submittedName>
</protein>
<dbReference type="SUPFAM" id="SSF56519">
    <property type="entry name" value="Penicillin binding protein dimerisation domain"/>
    <property type="match status" value="1"/>
</dbReference>
<evidence type="ECO:0000256" key="14">
    <source>
        <dbReference type="SAM" id="Phobius"/>
    </source>
</evidence>
<evidence type="ECO:0000256" key="4">
    <source>
        <dbReference type="ARBA" id="ARBA00022475"/>
    </source>
</evidence>
<dbReference type="RefSeq" id="WP_141785629.1">
    <property type="nucleotide sequence ID" value="NZ_BAAAIK010000011.1"/>
</dbReference>
<evidence type="ECO:0000256" key="6">
    <source>
        <dbReference type="ARBA" id="ARBA00022670"/>
    </source>
</evidence>
<dbReference type="Pfam" id="PF03717">
    <property type="entry name" value="PBP_dimer"/>
    <property type="match status" value="1"/>
</dbReference>
<dbReference type="InterPro" id="IPR005311">
    <property type="entry name" value="PBP_dimer"/>
</dbReference>
<evidence type="ECO:0000256" key="3">
    <source>
        <dbReference type="ARBA" id="ARBA00007171"/>
    </source>
</evidence>
<evidence type="ECO:0000256" key="5">
    <source>
        <dbReference type="ARBA" id="ARBA00022519"/>
    </source>
</evidence>
<evidence type="ECO:0000256" key="13">
    <source>
        <dbReference type="ARBA" id="ARBA00023316"/>
    </source>
</evidence>
<evidence type="ECO:0000256" key="11">
    <source>
        <dbReference type="ARBA" id="ARBA00022989"/>
    </source>
</evidence>
<evidence type="ECO:0000256" key="7">
    <source>
        <dbReference type="ARBA" id="ARBA00022692"/>
    </source>
</evidence>
<evidence type="ECO:0000313" key="18">
    <source>
        <dbReference type="Proteomes" id="UP000319516"/>
    </source>
</evidence>
<keyword evidence="10" id="KW-0573">Peptidoglycan synthesis</keyword>
<comment type="caution">
    <text evidence="17">The sequence shown here is derived from an EMBL/GenBank/DDBJ whole genome shotgun (WGS) entry which is preliminary data.</text>
</comment>
<dbReference type="Proteomes" id="UP000319516">
    <property type="component" value="Unassembled WGS sequence"/>
</dbReference>
<dbReference type="SUPFAM" id="SSF56601">
    <property type="entry name" value="beta-lactamase/transpeptidase-like"/>
    <property type="match status" value="1"/>
</dbReference>